<organism evidence="3 4">
    <name type="scientific">Oenococcus alcoholitolerans</name>
    <dbReference type="NCBI Taxonomy" id="931074"/>
    <lineage>
        <taxon>Bacteria</taxon>
        <taxon>Bacillati</taxon>
        <taxon>Bacillota</taxon>
        <taxon>Bacilli</taxon>
        <taxon>Lactobacillales</taxon>
        <taxon>Lactobacillaceae</taxon>
        <taxon>Oenococcus</taxon>
    </lineage>
</organism>
<protein>
    <submittedName>
        <fullName evidence="3">Uncharacterized protein</fullName>
    </submittedName>
</protein>
<gene>
    <name evidence="3" type="ORF">Q757_08605</name>
</gene>
<feature type="transmembrane region" description="Helical" evidence="2">
    <location>
        <begin position="28"/>
        <end position="47"/>
    </location>
</feature>
<accession>A0ABR4XPE0</accession>
<keyword evidence="2" id="KW-0472">Membrane</keyword>
<feature type="transmembrane region" description="Helical" evidence="2">
    <location>
        <begin position="95"/>
        <end position="115"/>
    </location>
</feature>
<dbReference type="Proteomes" id="UP000030023">
    <property type="component" value="Unassembled WGS sequence"/>
</dbReference>
<evidence type="ECO:0000313" key="4">
    <source>
        <dbReference type="Proteomes" id="UP000030023"/>
    </source>
</evidence>
<keyword evidence="2" id="KW-1133">Transmembrane helix</keyword>
<feature type="transmembrane region" description="Helical" evidence="2">
    <location>
        <begin position="59"/>
        <end position="83"/>
    </location>
</feature>
<evidence type="ECO:0000313" key="3">
    <source>
        <dbReference type="EMBL" id="KGO24112.1"/>
    </source>
</evidence>
<dbReference type="EMBL" id="AXCV01000489">
    <property type="protein sequence ID" value="KGO24112.1"/>
    <property type="molecule type" value="Genomic_DNA"/>
</dbReference>
<keyword evidence="4" id="KW-1185">Reference proteome</keyword>
<comment type="caution">
    <text evidence="3">The sequence shown here is derived from an EMBL/GenBank/DDBJ whole genome shotgun (WGS) entry which is preliminary data.</text>
</comment>
<proteinExistence type="predicted"/>
<keyword evidence="2" id="KW-0812">Transmembrane</keyword>
<evidence type="ECO:0000256" key="1">
    <source>
        <dbReference type="SAM" id="MobiDB-lite"/>
    </source>
</evidence>
<reference evidence="3 4" key="1">
    <citation type="journal article" date="2014" name="Antonie Van Leeuwenhoek">
        <title>Oenococcus alcoholitolerans sp. nov., a lactic acid bacteria isolated from cachaca and ethanol fermentation processes.</title>
        <authorList>
            <person name="Badotti F."/>
            <person name="Moreira A.P."/>
            <person name="Tonon L.A."/>
            <person name="de Lucena B.T."/>
            <person name="Gomes Fde C."/>
            <person name="Kruger R."/>
            <person name="Thompson C.C."/>
            <person name="de Morais M.A.Jr."/>
            <person name="Rosa C.A."/>
            <person name="Thompson F.L."/>
        </authorList>
    </citation>
    <scope>NUCLEOTIDE SEQUENCE [LARGE SCALE GENOMIC DNA]</scope>
    <source>
        <strain evidence="3 4">UFRJ-M7.2.18</strain>
    </source>
</reference>
<feature type="region of interest" description="Disordered" evidence="1">
    <location>
        <begin position="1"/>
        <end position="22"/>
    </location>
</feature>
<evidence type="ECO:0000256" key="2">
    <source>
        <dbReference type="SAM" id="Phobius"/>
    </source>
</evidence>
<name>A0ABR4XPE0_9LACO</name>
<sequence>MATKSRRKTTRRKTTKKRNYSKKRQQNFDYKIITGLIAEIFLAIGAFRLGLVGNFLADIYKYVFGVFILFIFILLIAVFFRLLAALSAKTKDSTAFLLGFLFVCDPIFGNKFIAFSSQFFRR</sequence>